<evidence type="ECO:0000313" key="2">
    <source>
        <dbReference type="EMBL" id="KAK2102183.1"/>
    </source>
</evidence>
<dbReference type="Pfam" id="PF20870">
    <property type="entry name" value="FAM186A-B_N"/>
    <property type="match status" value="1"/>
</dbReference>
<name>A0ABQ9UYI4_SAGOE</name>
<dbReference type="PANTHER" id="PTHR33590">
    <property type="entry name" value="GLUTENIN, HIGH MOLECULAR WEIGHT SUBUNIT PW212-RELATED PROTEIN"/>
    <property type="match status" value="1"/>
</dbReference>
<reference evidence="2 3" key="1">
    <citation type="submission" date="2023-05" db="EMBL/GenBank/DDBJ databases">
        <title>B98-5 Cell Line De Novo Hybrid Assembly: An Optical Mapping Approach.</title>
        <authorList>
            <person name="Kananen K."/>
            <person name="Auerbach J.A."/>
            <person name="Kautto E."/>
            <person name="Blachly J.S."/>
        </authorList>
    </citation>
    <scope>NUCLEOTIDE SEQUENCE [LARGE SCALE GENOMIC DNA]</scope>
    <source>
        <strain evidence="2">B95-8</strain>
        <tissue evidence="2">Cell line</tissue>
    </source>
</reference>
<dbReference type="Proteomes" id="UP001266305">
    <property type="component" value="Unassembled WGS sequence"/>
</dbReference>
<dbReference type="PANTHER" id="PTHR33590:SF2">
    <property type="entry name" value="PROTEIN FAM186A"/>
    <property type="match status" value="1"/>
</dbReference>
<organism evidence="2 3">
    <name type="scientific">Saguinus oedipus</name>
    <name type="common">Cotton-top tamarin</name>
    <name type="synonym">Oedipomidas oedipus</name>
    <dbReference type="NCBI Taxonomy" id="9490"/>
    <lineage>
        <taxon>Eukaryota</taxon>
        <taxon>Metazoa</taxon>
        <taxon>Chordata</taxon>
        <taxon>Craniata</taxon>
        <taxon>Vertebrata</taxon>
        <taxon>Euteleostomi</taxon>
        <taxon>Mammalia</taxon>
        <taxon>Eutheria</taxon>
        <taxon>Euarchontoglires</taxon>
        <taxon>Primates</taxon>
        <taxon>Haplorrhini</taxon>
        <taxon>Platyrrhini</taxon>
        <taxon>Cebidae</taxon>
        <taxon>Callitrichinae</taxon>
        <taxon>Saguinus</taxon>
    </lineage>
</organism>
<dbReference type="InterPro" id="IPR049144">
    <property type="entry name" value="FAM186A_B_N"/>
</dbReference>
<proteinExistence type="predicted"/>
<dbReference type="EMBL" id="JASSZA010000009">
    <property type="protein sequence ID" value="KAK2102183.1"/>
    <property type="molecule type" value="Genomic_DNA"/>
</dbReference>
<feature type="domain" description="FAM186A/B N-terminal" evidence="1">
    <location>
        <begin position="1"/>
        <end position="106"/>
    </location>
</feature>
<keyword evidence="3" id="KW-1185">Reference proteome</keyword>
<comment type="caution">
    <text evidence="2">The sequence shown here is derived from an EMBL/GenBank/DDBJ whole genome shotgun (WGS) entry which is preliminary data.</text>
</comment>
<gene>
    <name evidence="2" type="ORF">P7K49_019850</name>
</gene>
<accession>A0ABQ9UYI4</accession>
<evidence type="ECO:0000313" key="3">
    <source>
        <dbReference type="Proteomes" id="UP001266305"/>
    </source>
</evidence>
<evidence type="ECO:0000259" key="1">
    <source>
        <dbReference type="Pfam" id="PF20870"/>
    </source>
</evidence>
<sequence length="108" mass="12866">MNNVHRIMTRYTLVFNSPSERNVSLTEHKRKQRTSFLEKIAAYAKTVEVREKTLVNILVWLEEWNAILSEMTLMDVDEHHHWIAQMEMLPETLKAIDNNVKILSRFKN</sequence>
<protein>
    <recommendedName>
        <fullName evidence="1">FAM186A/B N-terminal domain-containing protein</fullName>
    </recommendedName>
</protein>